<dbReference type="Pfam" id="PF06422">
    <property type="entry name" value="PDR_CDR"/>
    <property type="match status" value="1"/>
</dbReference>
<feature type="transmembrane region" description="Helical" evidence="11">
    <location>
        <begin position="1555"/>
        <end position="1572"/>
    </location>
</feature>
<evidence type="ECO:0000256" key="7">
    <source>
        <dbReference type="ARBA" id="ARBA00022989"/>
    </source>
</evidence>
<evidence type="ECO:0000256" key="2">
    <source>
        <dbReference type="ARBA" id="ARBA00006012"/>
    </source>
</evidence>
<sequence length="1594" mass="178217">MEEVEKRLEGDPDYVHPATWNGYSNNNTNTTDSSSDSSREATHASDPEKQYHSLQPPPLERRGTGVDVHGAENEFADLQREFSRQSQHSRKISRQNTRTSVKRGKTAQDVEKAVSSDTSDDAEPFDLEDTLRGNKQLEEDSGIKGKKIGVIWDGLTVKGIGGVKNIQPTFPDAFWNFINVWSTFQSIFGLGKKGSEVEILRNFRGVVKPGEMVLVLGKPGSGCTTFLKVISNQRFGYTDIAGEVLYGPFTSKEFEKRYRGEAVYCQEDDIHHPTLTVGQTLGFALETKVPGKRPGGISANEFKDKVVDMLLRMFNIEHTKNTIVGNPYVRGCSGGERKRVSIAEMMITGGAVLSHDNSTRGLDASTALDYTKSLRVMTNIYSTTTFVSLYQASENIYSLFDKVMIIDEGRQVYLGPVKEARSYFEGLGFLEKPRQTTPDYLTGCTDSFEREYKEGRDASNAPASSDDLAKAFQESEYAKRLDQEMVEYREIVKEEQHVYEDFKTAVIQGKRHAPKKSVYSIPLHLQIWALMKRQFILKWQDKFSLYTSWGTSVLIAIVLGTVWLQLPKTSSGAFTRGGLLFICLLFNAFQAFGELASTMLGRPIVNKHRAYTFHRPSALWLAQIVVDLAFSAAQILLFSIIVYFMCGLVLDAGAFFTFYLMIVSAYLAMTLFFRMVGCLCPDFDYAMKFAATIITLFVLTSGYLIQWQSEQVWLRWIFYLNALGLGFAALMANEFGRIDLTCEGASLIPYGPGYTDINHQVCTLAGSVAGNAQVSGRDYIQQGFRYTVGELWRDWGIIVVLIIGFLTANVFLGEYVKWGAGGKTITFFAKEDKERNKLNAALQEKRSNRKRGEDNDAGLSVESKAVLTWENLCYDVPVPSGQLRLLKDIFGYVKPGQLTALMGASGAGKTTLLDVLASRKNIGVIHGDRLVDGLPPGMDFQRGTSYAEQLDVHEATQTVREALRFSADLRQPYETPQSEKYQYVEEIIALLEMEDIADAIIGDPDAGLAVEQRKRVTIGVELAAKPELLLFLDEPTSGLDSQSAFNIVRFLRKLAAAGQAILCTIHQPNASLFENFDRLLLLQEGGETVYFGDIGKDAQVLIQYFRSHGAECPPAANPAEWMLDAIGAGIQPRIGDKDWGEIWQDSEELASTKEEIIRIKAVRGEEVNSAPKKEPKEYATPLWHQIKIVNWRQQKAFWRSPNYGFTRFFNHVIIALLTGLMFTQLDNSRSSLQYRIFVIFQVTVLPALILAQVEPKYDLSRLIYYREAASKTYRQLPFALSMVLGEMPYSLVCAVGFFLPLYYIPGFNSAPSRAGYNFFVVLVTEVFAVTLAQMVSALTPSTFIAMLLNPPIIIVFALFCGVAVPKPQIPGFWRAWLYQLDPFTRLISGLVSTELHQLPVTCTQAELNTFTAPTGQSCGDYMHNFFASGGAGYIVSNATSACEYCAYKVGDQFYEPIGISFDTRWRDVGILIAFIGSNLFFLFLGSRYLNFNRRQALLSTDGAPDDFAVHQVSPHSPNLSSTGSSELDDTYDIYKQSANEAPADAAEIKRVLRKIDLRIISILFMIYLFQYLDKNGINYASVYGLQKATHLKGQ</sequence>
<feature type="transmembrane region" description="Helical" evidence="11">
    <location>
        <begin position="1316"/>
        <end position="1336"/>
    </location>
</feature>
<comment type="similarity">
    <text evidence="2">Belongs to the ABC transporter superfamily. ABCG family. PDR (TC 3.A.1.205) subfamily.</text>
</comment>
<dbReference type="OrthoDB" id="245989at2759"/>
<dbReference type="InterPro" id="IPR027417">
    <property type="entry name" value="P-loop_NTPase"/>
</dbReference>
<dbReference type="InterPro" id="IPR017871">
    <property type="entry name" value="ABC_transporter-like_CS"/>
</dbReference>
<dbReference type="FunFam" id="3.40.50.300:FF:001010">
    <property type="entry name" value="ABC multidrug transporter (Eurofung)"/>
    <property type="match status" value="1"/>
</dbReference>
<keyword evidence="14" id="KW-1185">Reference proteome</keyword>
<dbReference type="InterPro" id="IPR034003">
    <property type="entry name" value="ABCG_PDR_2"/>
</dbReference>
<dbReference type="InterPro" id="IPR043926">
    <property type="entry name" value="ABCG_dom"/>
</dbReference>
<feature type="transmembrane region" description="Helical" evidence="11">
    <location>
        <begin position="620"/>
        <end position="645"/>
    </location>
</feature>
<dbReference type="Gene3D" id="3.40.50.300">
    <property type="entry name" value="P-loop containing nucleotide triphosphate hydrolases"/>
    <property type="match status" value="2"/>
</dbReference>
<keyword evidence="3" id="KW-0813">Transport</keyword>
<evidence type="ECO:0000256" key="8">
    <source>
        <dbReference type="ARBA" id="ARBA00023136"/>
    </source>
</evidence>
<organism evidence="13 14">
    <name type="scientific">Cryoendolithus antarcticus</name>
    <dbReference type="NCBI Taxonomy" id="1507870"/>
    <lineage>
        <taxon>Eukaryota</taxon>
        <taxon>Fungi</taxon>
        <taxon>Dikarya</taxon>
        <taxon>Ascomycota</taxon>
        <taxon>Pezizomycotina</taxon>
        <taxon>Dothideomycetes</taxon>
        <taxon>Dothideomycetidae</taxon>
        <taxon>Cladosporiales</taxon>
        <taxon>Cladosporiaceae</taxon>
        <taxon>Cryoendolithus</taxon>
    </lineage>
</organism>
<dbReference type="Pfam" id="PF01061">
    <property type="entry name" value="ABC2_membrane"/>
    <property type="match status" value="2"/>
</dbReference>
<feature type="transmembrane region" description="Helical" evidence="11">
    <location>
        <begin position="1468"/>
        <end position="1489"/>
    </location>
</feature>
<evidence type="ECO:0000256" key="3">
    <source>
        <dbReference type="ARBA" id="ARBA00022448"/>
    </source>
</evidence>
<dbReference type="Pfam" id="PF14510">
    <property type="entry name" value="ABC_trans_N"/>
    <property type="match status" value="1"/>
</dbReference>
<protein>
    <recommendedName>
        <fullName evidence="12">ABC transporter domain-containing protein</fullName>
    </recommendedName>
</protein>
<evidence type="ECO:0000256" key="11">
    <source>
        <dbReference type="SAM" id="Phobius"/>
    </source>
</evidence>
<evidence type="ECO:0000256" key="10">
    <source>
        <dbReference type="SAM" id="MobiDB-lite"/>
    </source>
</evidence>
<dbReference type="SMART" id="SM00382">
    <property type="entry name" value="AAA"/>
    <property type="match status" value="2"/>
</dbReference>
<feature type="region of interest" description="Disordered" evidence="10">
    <location>
        <begin position="1"/>
        <end position="127"/>
    </location>
</feature>
<dbReference type="Proteomes" id="UP000192596">
    <property type="component" value="Unassembled WGS sequence"/>
</dbReference>
<dbReference type="Pfam" id="PF00005">
    <property type="entry name" value="ABC_tran"/>
    <property type="match status" value="2"/>
</dbReference>
<feature type="transmembrane region" description="Helical" evidence="11">
    <location>
        <begin position="543"/>
        <end position="566"/>
    </location>
</feature>
<dbReference type="EMBL" id="NAJO01000001">
    <property type="protein sequence ID" value="OQO15133.1"/>
    <property type="molecule type" value="Genomic_DNA"/>
</dbReference>
<dbReference type="GO" id="GO:0016020">
    <property type="term" value="C:membrane"/>
    <property type="evidence" value="ECO:0007669"/>
    <property type="project" value="UniProtKB-SubCell"/>
</dbReference>
<dbReference type="GO" id="GO:0016887">
    <property type="term" value="F:ATP hydrolysis activity"/>
    <property type="evidence" value="ECO:0007669"/>
    <property type="project" value="InterPro"/>
</dbReference>
<dbReference type="InParanoid" id="A0A1V8TUY6"/>
<evidence type="ECO:0000259" key="12">
    <source>
        <dbReference type="PROSITE" id="PS50893"/>
    </source>
</evidence>
<evidence type="ECO:0000313" key="13">
    <source>
        <dbReference type="EMBL" id="OQO15133.1"/>
    </source>
</evidence>
<dbReference type="GO" id="GO:0005524">
    <property type="term" value="F:ATP binding"/>
    <property type="evidence" value="ECO:0007669"/>
    <property type="project" value="UniProtKB-KW"/>
</dbReference>
<feature type="transmembrane region" description="Helical" evidence="11">
    <location>
        <begin position="578"/>
        <end position="600"/>
    </location>
</feature>
<evidence type="ECO:0000256" key="4">
    <source>
        <dbReference type="ARBA" id="ARBA00022692"/>
    </source>
</evidence>
<evidence type="ECO:0000256" key="1">
    <source>
        <dbReference type="ARBA" id="ARBA00004141"/>
    </source>
</evidence>
<evidence type="ECO:0000256" key="6">
    <source>
        <dbReference type="ARBA" id="ARBA00022840"/>
    </source>
</evidence>
<feature type="transmembrane region" description="Helical" evidence="11">
    <location>
        <begin position="1276"/>
        <end position="1304"/>
    </location>
</feature>
<feature type="compositionally biased region" description="Low complexity" evidence="10">
    <location>
        <begin position="24"/>
        <end position="36"/>
    </location>
</feature>
<evidence type="ECO:0000256" key="5">
    <source>
        <dbReference type="ARBA" id="ARBA00022741"/>
    </source>
</evidence>
<feature type="compositionally biased region" description="Basic and acidic residues" evidence="10">
    <location>
        <begin position="37"/>
        <end position="51"/>
    </location>
</feature>
<feature type="domain" description="ABC transporter" evidence="12">
    <location>
        <begin position="867"/>
        <end position="1110"/>
    </location>
</feature>
<feature type="transmembrane region" description="Helical" evidence="11">
    <location>
        <begin position="652"/>
        <end position="673"/>
    </location>
</feature>
<dbReference type="InterPro" id="IPR003593">
    <property type="entry name" value="AAA+_ATPase"/>
</dbReference>
<keyword evidence="9" id="KW-0175">Coiled coil</keyword>
<evidence type="ECO:0000313" key="14">
    <source>
        <dbReference type="Proteomes" id="UP000192596"/>
    </source>
</evidence>
<accession>A0A1V8TUY6</accession>
<feature type="transmembrane region" description="Helical" evidence="11">
    <location>
        <begin position="1343"/>
        <end position="1364"/>
    </location>
</feature>
<dbReference type="STRING" id="1507870.A0A1V8TUY6"/>
<feature type="transmembrane region" description="Helical" evidence="11">
    <location>
        <begin position="1234"/>
        <end position="1255"/>
    </location>
</feature>
<dbReference type="SUPFAM" id="SSF52540">
    <property type="entry name" value="P-loop containing nucleoside triphosphate hydrolases"/>
    <property type="match status" value="2"/>
</dbReference>
<dbReference type="GO" id="GO:0140359">
    <property type="term" value="F:ABC-type transporter activity"/>
    <property type="evidence" value="ECO:0007669"/>
    <property type="project" value="InterPro"/>
</dbReference>
<dbReference type="InterPro" id="IPR013525">
    <property type="entry name" value="ABC2_TM"/>
</dbReference>
<feature type="transmembrane region" description="Helical" evidence="11">
    <location>
        <begin position="1204"/>
        <end position="1222"/>
    </location>
</feature>
<reference evidence="14" key="1">
    <citation type="submission" date="2017-03" db="EMBL/GenBank/DDBJ databases">
        <title>Genomes of endolithic fungi from Antarctica.</title>
        <authorList>
            <person name="Coleine C."/>
            <person name="Masonjones S."/>
            <person name="Stajich J.E."/>
        </authorList>
    </citation>
    <scope>NUCLEOTIDE SEQUENCE [LARGE SCALE GENOMIC DNA]</scope>
    <source>
        <strain evidence="14">CCFEE 5527</strain>
    </source>
</reference>
<feature type="compositionally biased region" description="Acidic residues" evidence="10">
    <location>
        <begin position="118"/>
        <end position="127"/>
    </location>
</feature>
<proteinExistence type="inferred from homology"/>
<gene>
    <name evidence="13" type="ORF">B0A48_00515</name>
</gene>
<feature type="transmembrane region" description="Helical" evidence="11">
    <location>
        <begin position="712"/>
        <end position="731"/>
    </location>
</feature>
<dbReference type="CDD" id="cd03232">
    <property type="entry name" value="ABCG_PDR_domain2"/>
    <property type="match status" value="1"/>
</dbReference>
<evidence type="ECO:0000256" key="9">
    <source>
        <dbReference type="SAM" id="Coils"/>
    </source>
</evidence>
<dbReference type="InterPro" id="IPR003439">
    <property type="entry name" value="ABC_transporter-like_ATP-bd"/>
</dbReference>
<dbReference type="CDD" id="cd03233">
    <property type="entry name" value="ABCG_PDR_domain1"/>
    <property type="match status" value="1"/>
</dbReference>
<feature type="coiled-coil region" evidence="9">
    <location>
        <begin position="828"/>
        <end position="855"/>
    </location>
</feature>
<dbReference type="InterPro" id="IPR010929">
    <property type="entry name" value="PDR_CDR_ABC"/>
</dbReference>
<keyword evidence="5" id="KW-0547">Nucleotide-binding</keyword>
<dbReference type="PROSITE" id="PS50893">
    <property type="entry name" value="ABC_TRANSPORTER_2"/>
    <property type="match status" value="2"/>
</dbReference>
<dbReference type="PANTHER" id="PTHR19241">
    <property type="entry name" value="ATP-BINDING CASSETTE TRANSPORTER"/>
    <property type="match status" value="1"/>
</dbReference>
<dbReference type="Pfam" id="PF19055">
    <property type="entry name" value="ABC2_membrane_7"/>
    <property type="match status" value="1"/>
</dbReference>
<dbReference type="InterPro" id="IPR029481">
    <property type="entry name" value="ABC_trans_N"/>
</dbReference>
<comment type="caution">
    <text evidence="13">The sequence shown here is derived from an EMBL/GenBank/DDBJ whole genome shotgun (WGS) entry which is preliminary data.</text>
</comment>
<feature type="transmembrane region" description="Helical" evidence="11">
    <location>
        <begin position="795"/>
        <end position="816"/>
    </location>
</feature>
<name>A0A1V8TUY6_9PEZI</name>
<dbReference type="PROSITE" id="PS00211">
    <property type="entry name" value="ABC_TRANSPORTER_1"/>
    <property type="match status" value="1"/>
</dbReference>
<keyword evidence="8 11" id="KW-0472">Membrane</keyword>
<keyword evidence="4 11" id="KW-0812">Transmembrane</keyword>
<keyword evidence="6" id="KW-0067">ATP-binding</keyword>
<comment type="subcellular location">
    <subcellularLocation>
        <location evidence="1">Membrane</location>
        <topology evidence="1">Multi-pass membrane protein</topology>
    </subcellularLocation>
</comment>
<feature type="compositionally biased region" description="Basic and acidic residues" evidence="10">
    <location>
        <begin position="59"/>
        <end position="83"/>
    </location>
</feature>
<dbReference type="InterPro" id="IPR034001">
    <property type="entry name" value="ABCG_PDR_1"/>
</dbReference>
<keyword evidence="7 11" id="KW-1133">Transmembrane helix</keyword>
<feature type="compositionally biased region" description="Basic and acidic residues" evidence="10">
    <location>
        <begin position="1"/>
        <end position="14"/>
    </location>
</feature>
<dbReference type="FunFam" id="3.40.50.300:FF:000054">
    <property type="entry name" value="ABC multidrug transporter atrF"/>
    <property type="match status" value="1"/>
</dbReference>
<feature type="domain" description="ABC transporter" evidence="12">
    <location>
        <begin position="175"/>
        <end position="433"/>
    </location>
</feature>
<feature type="transmembrane region" description="Helical" evidence="11">
    <location>
        <begin position="685"/>
        <end position="705"/>
    </location>
</feature>